<dbReference type="EMBL" id="CAFBMO010000006">
    <property type="protein sequence ID" value="CAB4897192.1"/>
    <property type="molecule type" value="Genomic_DNA"/>
</dbReference>
<evidence type="ECO:0000313" key="1">
    <source>
        <dbReference type="EMBL" id="CAB4611296.1"/>
    </source>
</evidence>
<proteinExistence type="predicted"/>
<dbReference type="EMBL" id="CAEZWR010000048">
    <property type="protein sequence ID" value="CAB4661131.1"/>
    <property type="molecule type" value="Genomic_DNA"/>
</dbReference>
<organism evidence="1">
    <name type="scientific">freshwater metagenome</name>
    <dbReference type="NCBI Taxonomy" id="449393"/>
    <lineage>
        <taxon>unclassified sequences</taxon>
        <taxon>metagenomes</taxon>
        <taxon>ecological metagenomes</taxon>
    </lineage>
</organism>
<dbReference type="EMBL" id="CAEZVB010000001">
    <property type="protein sequence ID" value="CAB4611296.1"/>
    <property type="molecule type" value="Genomic_DNA"/>
</dbReference>
<accession>A0A6J6HEA8</accession>
<evidence type="ECO:0000313" key="2">
    <source>
        <dbReference type="EMBL" id="CAB4661131.1"/>
    </source>
</evidence>
<sequence>MDLQDRLEELAVVIEDAKAMPLSASCIVNRQQVLDLIEEVRQLLPESVYRADELLADREAVVQDGRREADRILERARGEADRMVAEHEVYLAAVAEAQAMRSAVDEETSMMRRETDDYIDSKLATFEITLQKTLQTVDRGRERLRGQMYQELAPEAAAETDFGGGFYDDQQ</sequence>
<reference evidence="1" key="1">
    <citation type="submission" date="2020-05" db="EMBL/GenBank/DDBJ databases">
        <authorList>
            <person name="Chiriac C."/>
            <person name="Salcher M."/>
            <person name="Ghai R."/>
            <person name="Kavagutti S V."/>
        </authorList>
    </citation>
    <scope>NUCLEOTIDE SEQUENCE</scope>
</reference>
<gene>
    <name evidence="1" type="ORF">UFOPK1908_00054</name>
    <name evidence="2" type="ORF">UFOPK2282_00552</name>
    <name evidence="3" type="ORF">UFOPK3576_00258</name>
</gene>
<dbReference type="AlphaFoldDB" id="A0A6J6HEA8"/>
<name>A0A6J6HEA8_9ZZZZ</name>
<evidence type="ECO:0000313" key="3">
    <source>
        <dbReference type="EMBL" id="CAB4897192.1"/>
    </source>
</evidence>
<protein>
    <submittedName>
        <fullName evidence="1">Unannotated protein</fullName>
    </submittedName>
</protein>